<dbReference type="InterPro" id="IPR029069">
    <property type="entry name" value="HotDog_dom_sf"/>
</dbReference>
<feature type="compositionally biased region" description="Acidic residues" evidence="1">
    <location>
        <begin position="202"/>
        <end position="212"/>
    </location>
</feature>
<dbReference type="EMBL" id="JBHSKX010000001">
    <property type="protein sequence ID" value="MFC5366639.1"/>
    <property type="molecule type" value="Genomic_DNA"/>
</dbReference>
<dbReference type="InterPro" id="IPR048274">
    <property type="entry name" value="MC_hydratase"/>
</dbReference>
<evidence type="ECO:0000313" key="3">
    <source>
        <dbReference type="Proteomes" id="UP001596201"/>
    </source>
</evidence>
<dbReference type="Pfam" id="PF19315">
    <property type="entry name" value="MC_hydratase"/>
    <property type="match status" value="1"/>
</dbReference>
<dbReference type="RefSeq" id="WP_227228022.1">
    <property type="nucleotide sequence ID" value="NZ_JAJCVJ010000001.1"/>
</dbReference>
<gene>
    <name evidence="2" type="primary">mch</name>
    <name evidence="2" type="ORF">ACFPJ5_06780</name>
</gene>
<dbReference type="CDD" id="cd03451">
    <property type="entry name" value="FkbR2"/>
    <property type="match status" value="1"/>
</dbReference>
<dbReference type="GO" id="GO:0016829">
    <property type="term" value="F:lyase activity"/>
    <property type="evidence" value="ECO:0007669"/>
    <property type="project" value="UniProtKB-KW"/>
</dbReference>
<reference evidence="2 3" key="1">
    <citation type="journal article" date="2019" name="Int. J. Syst. Evol. Microbiol.">
        <title>The Global Catalogue of Microorganisms (GCM) 10K type strain sequencing project: providing services to taxonomists for standard genome sequencing and annotation.</title>
        <authorList>
            <consortium name="The Broad Institute Genomics Platform"/>
            <consortium name="The Broad Institute Genome Sequencing Center for Infectious Disease"/>
            <person name="Wu L."/>
            <person name="Ma J."/>
        </authorList>
    </citation>
    <scope>NUCLEOTIDE SEQUENCE [LARGE SCALE GENOMIC DNA]</scope>
    <source>
        <strain evidence="2 3">CGMCC 1.12237</strain>
    </source>
</reference>
<organism evidence="2 3">
    <name type="scientific">Salinirubrum litoreum</name>
    <dbReference type="NCBI Taxonomy" id="1126234"/>
    <lineage>
        <taxon>Archaea</taxon>
        <taxon>Methanobacteriati</taxon>
        <taxon>Methanobacteriota</taxon>
        <taxon>Stenosarchaea group</taxon>
        <taxon>Halobacteria</taxon>
        <taxon>Halobacteriales</taxon>
        <taxon>Haloferacaceae</taxon>
        <taxon>Salinirubrum</taxon>
    </lineage>
</organism>
<dbReference type="AlphaFoldDB" id="A0ABD5R9I2"/>
<dbReference type="PANTHER" id="PTHR43664">
    <property type="entry name" value="MONOAMINE OXIDASE-RELATED"/>
    <property type="match status" value="1"/>
</dbReference>
<evidence type="ECO:0000313" key="2">
    <source>
        <dbReference type="EMBL" id="MFC5366639.1"/>
    </source>
</evidence>
<dbReference type="EC" id="4.2.1.148" evidence="2"/>
<protein>
    <submittedName>
        <fullName evidence="2">2-methylfumaryl-CoA hydratase</fullName>
        <ecNumber evidence="2">4.2.1.148</ecNumber>
    </submittedName>
</protein>
<dbReference type="NCBIfam" id="NF041625">
    <property type="entry name" value="methfumCoahyd_Halo"/>
    <property type="match status" value="1"/>
</dbReference>
<feature type="region of interest" description="Disordered" evidence="1">
    <location>
        <begin position="175"/>
        <end position="242"/>
    </location>
</feature>
<comment type="caution">
    <text evidence="2">The sequence shown here is derived from an EMBL/GenBank/DDBJ whole genome shotgun (WGS) entry which is preliminary data.</text>
</comment>
<proteinExistence type="predicted"/>
<dbReference type="Gene3D" id="3.10.129.10">
    <property type="entry name" value="Hotdog Thioesterase"/>
    <property type="match status" value="1"/>
</dbReference>
<keyword evidence="3" id="KW-1185">Reference proteome</keyword>
<dbReference type="PANTHER" id="PTHR43664:SF1">
    <property type="entry name" value="BETA-METHYLMALYL-COA DEHYDRATASE"/>
    <property type="match status" value="1"/>
</dbReference>
<dbReference type="Proteomes" id="UP001596201">
    <property type="component" value="Unassembled WGS sequence"/>
</dbReference>
<dbReference type="SUPFAM" id="SSF54637">
    <property type="entry name" value="Thioesterase/thiol ester dehydrase-isomerase"/>
    <property type="match status" value="2"/>
</dbReference>
<dbReference type="InterPro" id="IPR052342">
    <property type="entry name" value="MCH/BMMD"/>
</dbReference>
<keyword evidence="2" id="KW-0456">Lyase</keyword>
<accession>A0ABD5R9I2</accession>
<name>A0ABD5R9I2_9EURY</name>
<evidence type="ECO:0000256" key="1">
    <source>
        <dbReference type="SAM" id="MobiDB-lite"/>
    </source>
</evidence>
<dbReference type="InterPro" id="IPR045672">
    <property type="entry name" value="MC_hydratase_acr"/>
</dbReference>
<sequence length="402" mass="44441">MTDDRGPRPGDGPVIPDPTDPDTFATAYRRATVREKGNYFEDFHEGQTIRHAPGLRLTRDGAELWTSQTLNHDPAYWRTDAARERGFDEPPIHPDYLLACTMGPSVEDLSEKGGYFLGRTDVTFGTDAVYAGTDLRVESAVVDTRTSSSRPNYGIVTWETTNYDADTDEKLCGYRRTNMVPRREPATGAGEEGDISKQSTDDTTDESTDDDTTDRSESATSASEEPTRTGDGATGDRVPFLVPDGPYFEDFRDALDRADDRNRIVAYRHEHGRTMDDTLVSVLPLRTLNTARQHHDANAMADAPSGDVVAYGDVTRSIALGHARSDEATYREVGSRDETFHEFVTLGDTVYGFTRVLDATEDGAFPGESAVGTVEFEHVAVNQHDRPLYSGHRTAAIRRRDA</sequence>
<feature type="region of interest" description="Disordered" evidence="1">
    <location>
        <begin position="1"/>
        <end position="23"/>
    </location>
</feature>